<evidence type="ECO:0000256" key="9">
    <source>
        <dbReference type="ARBA" id="ARBA00023286"/>
    </source>
</evidence>
<evidence type="ECO:0000256" key="8">
    <source>
        <dbReference type="ARBA" id="ARBA00023180"/>
    </source>
</evidence>
<dbReference type="SUPFAM" id="SSF53850">
    <property type="entry name" value="Periplasmic binding protein-like II"/>
    <property type="match status" value="1"/>
</dbReference>
<dbReference type="Gene3D" id="3.40.190.10">
    <property type="entry name" value="Periplasmic binding protein-like II"/>
    <property type="match status" value="1"/>
</dbReference>
<evidence type="ECO:0000256" key="10">
    <source>
        <dbReference type="ARBA" id="ARBA00023303"/>
    </source>
</evidence>
<dbReference type="InterPro" id="IPR019594">
    <property type="entry name" value="Glu/Gly-bd"/>
</dbReference>
<reference evidence="12" key="1">
    <citation type="submission" date="2020-08" db="EMBL/GenBank/DDBJ databases">
        <title>Multicomponent nature underlies the extraordinary mechanical properties of spider dragline silk.</title>
        <authorList>
            <person name="Kono N."/>
            <person name="Nakamura H."/>
            <person name="Mori M."/>
            <person name="Yoshida Y."/>
            <person name="Ohtoshi R."/>
            <person name="Malay A.D."/>
            <person name="Moran D.A.P."/>
            <person name="Tomita M."/>
            <person name="Numata K."/>
            <person name="Arakawa K."/>
        </authorList>
    </citation>
    <scope>NUCLEOTIDE SEQUENCE</scope>
</reference>
<dbReference type="OrthoDB" id="6411486at2759"/>
<keyword evidence="5" id="KW-0406">Ion transport</keyword>
<dbReference type="EMBL" id="BMAV01009539">
    <property type="protein sequence ID" value="GFY53888.1"/>
    <property type="molecule type" value="Genomic_DNA"/>
</dbReference>
<evidence type="ECO:0000256" key="6">
    <source>
        <dbReference type="ARBA" id="ARBA00023136"/>
    </source>
</evidence>
<dbReference type="GO" id="GO:0015276">
    <property type="term" value="F:ligand-gated monoatomic ion channel activity"/>
    <property type="evidence" value="ECO:0007669"/>
    <property type="project" value="InterPro"/>
</dbReference>
<evidence type="ECO:0000313" key="12">
    <source>
        <dbReference type="EMBL" id="GFY53888.1"/>
    </source>
</evidence>
<feature type="domain" description="Ionotropic glutamate receptor L-glutamate and glycine-binding" evidence="11">
    <location>
        <begin position="53"/>
        <end position="117"/>
    </location>
</feature>
<dbReference type="GO" id="GO:0016020">
    <property type="term" value="C:membrane"/>
    <property type="evidence" value="ECO:0007669"/>
    <property type="project" value="UniProtKB-SubCell"/>
</dbReference>
<name>A0A8X6XHE6_9ARAC</name>
<dbReference type="AlphaFoldDB" id="A0A8X6XHE6"/>
<evidence type="ECO:0000256" key="7">
    <source>
        <dbReference type="ARBA" id="ARBA00023170"/>
    </source>
</evidence>
<dbReference type="FunFam" id="3.40.190.10:FF:000210">
    <property type="entry name" value="Glutamate receptor ionotropic, kainate 1"/>
    <property type="match status" value="1"/>
</dbReference>
<keyword evidence="7 12" id="KW-0675">Receptor</keyword>
<dbReference type="SMART" id="SM00918">
    <property type="entry name" value="Lig_chan-Glu_bd"/>
    <property type="match status" value="1"/>
</dbReference>
<proteinExistence type="predicted"/>
<keyword evidence="4" id="KW-1133">Transmembrane helix</keyword>
<keyword evidence="8" id="KW-0325">Glycoprotein</keyword>
<keyword evidence="10" id="KW-0407">Ion channel</keyword>
<keyword evidence="13" id="KW-1185">Reference proteome</keyword>
<keyword evidence="6" id="KW-0472">Membrane</keyword>
<keyword evidence="2" id="KW-0813">Transport</keyword>
<accession>A0A8X6XHE6</accession>
<evidence type="ECO:0000256" key="1">
    <source>
        <dbReference type="ARBA" id="ARBA00004141"/>
    </source>
</evidence>
<comment type="subcellular location">
    <subcellularLocation>
        <location evidence="1">Membrane</location>
        <topology evidence="1">Multi-pass membrane protein</topology>
    </subcellularLocation>
</comment>
<evidence type="ECO:0000313" key="13">
    <source>
        <dbReference type="Proteomes" id="UP000886998"/>
    </source>
</evidence>
<sequence>KVLELTHEGLRESGEWSYQNGLNMTTNYTRAAEEIMQSLKNKTLIVTTLINAPYTMLMANHEELEGNDKYEGYCIDLLKEIAKILNFNFKIREVSDKKYGEKNEQGEWNGMIKELIDGVSFNAETRSS</sequence>
<gene>
    <name evidence="12" type="primary">Grik1</name>
    <name evidence="12" type="ORF">TNIN_407601</name>
</gene>
<evidence type="ECO:0000256" key="2">
    <source>
        <dbReference type="ARBA" id="ARBA00022448"/>
    </source>
</evidence>
<keyword evidence="3" id="KW-0812">Transmembrane</keyword>
<protein>
    <submittedName>
        <fullName evidence="12">Glutamate receptor ionotropic, kainate 1</fullName>
    </submittedName>
</protein>
<evidence type="ECO:0000259" key="11">
    <source>
        <dbReference type="SMART" id="SM00918"/>
    </source>
</evidence>
<evidence type="ECO:0000256" key="5">
    <source>
        <dbReference type="ARBA" id="ARBA00023065"/>
    </source>
</evidence>
<dbReference type="Pfam" id="PF10613">
    <property type="entry name" value="Lig_chan-Glu_bd"/>
    <property type="match status" value="1"/>
</dbReference>
<organism evidence="12 13">
    <name type="scientific">Trichonephila inaurata madagascariensis</name>
    <dbReference type="NCBI Taxonomy" id="2747483"/>
    <lineage>
        <taxon>Eukaryota</taxon>
        <taxon>Metazoa</taxon>
        <taxon>Ecdysozoa</taxon>
        <taxon>Arthropoda</taxon>
        <taxon>Chelicerata</taxon>
        <taxon>Arachnida</taxon>
        <taxon>Araneae</taxon>
        <taxon>Araneomorphae</taxon>
        <taxon>Entelegynae</taxon>
        <taxon>Araneoidea</taxon>
        <taxon>Nephilidae</taxon>
        <taxon>Trichonephila</taxon>
        <taxon>Trichonephila inaurata</taxon>
    </lineage>
</organism>
<dbReference type="Proteomes" id="UP000886998">
    <property type="component" value="Unassembled WGS sequence"/>
</dbReference>
<feature type="non-terminal residue" evidence="12">
    <location>
        <position position="1"/>
    </location>
</feature>
<evidence type="ECO:0000256" key="3">
    <source>
        <dbReference type="ARBA" id="ARBA00022692"/>
    </source>
</evidence>
<comment type="caution">
    <text evidence="12">The sequence shown here is derived from an EMBL/GenBank/DDBJ whole genome shotgun (WGS) entry which is preliminary data.</text>
</comment>
<evidence type="ECO:0000256" key="4">
    <source>
        <dbReference type="ARBA" id="ARBA00022989"/>
    </source>
</evidence>
<keyword evidence="9" id="KW-1071">Ligand-gated ion channel</keyword>